<name>A0AAW0FZK8_9APHY</name>
<sequence>MTGTLVATLTGHKNWTSAVAFSPDSQRIITGSEDHTSIIWDARSGDELVTICEHKKPVRVAEFSPDGKEVLTGSGDSIVCINDSLLGTRKHGWARNGDPYVTSACYSPDGKFVIVGYGSGNIRIRNTETGLLVADWEGHGDRVISVTADNKNLVSICEGGSIRIWEMANLTMPRDEQGA</sequence>
<evidence type="ECO:0000313" key="6">
    <source>
        <dbReference type="Proteomes" id="UP001385951"/>
    </source>
</evidence>
<evidence type="ECO:0000313" key="5">
    <source>
        <dbReference type="EMBL" id="KAK7686518.1"/>
    </source>
</evidence>
<organism evidence="5 6">
    <name type="scientific">Cerrena zonata</name>
    <dbReference type="NCBI Taxonomy" id="2478898"/>
    <lineage>
        <taxon>Eukaryota</taxon>
        <taxon>Fungi</taxon>
        <taxon>Dikarya</taxon>
        <taxon>Basidiomycota</taxon>
        <taxon>Agaricomycotina</taxon>
        <taxon>Agaricomycetes</taxon>
        <taxon>Polyporales</taxon>
        <taxon>Cerrenaceae</taxon>
        <taxon>Cerrena</taxon>
    </lineage>
</organism>
<gene>
    <name evidence="5" type="ORF">QCA50_010116</name>
</gene>
<dbReference type="PROSITE" id="PS00678">
    <property type="entry name" value="WD_REPEATS_1"/>
    <property type="match status" value="1"/>
</dbReference>
<dbReference type="PROSITE" id="PS50294">
    <property type="entry name" value="WD_REPEATS_REGION"/>
    <property type="match status" value="1"/>
</dbReference>
<keyword evidence="2" id="KW-0677">Repeat</keyword>
<dbReference type="SUPFAM" id="SSF50978">
    <property type="entry name" value="WD40 repeat-like"/>
    <property type="match status" value="1"/>
</dbReference>
<evidence type="ECO:0000256" key="1">
    <source>
        <dbReference type="ARBA" id="ARBA00022574"/>
    </source>
</evidence>
<evidence type="ECO:0000259" key="4">
    <source>
        <dbReference type="Pfam" id="PF12894"/>
    </source>
</evidence>
<dbReference type="InterPro" id="IPR024977">
    <property type="entry name" value="Apc4-like_WD40_dom"/>
</dbReference>
<dbReference type="Proteomes" id="UP001385951">
    <property type="component" value="Unassembled WGS sequence"/>
</dbReference>
<dbReference type="PROSITE" id="PS50082">
    <property type="entry name" value="WD_REPEATS_2"/>
    <property type="match status" value="1"/>
</dbReference>
<dbReference type="InterPro" id="IPR019775">
    <property type="entry name" value="WD40_repeat_CS"/>
</dbReference>
<dbReference type="InterPro" id="IPR036322">
    <property type="entry name" value="WD40_repeat_dom_sf"/>
</dbReference>
<feature type="repeat" description="WD" evidence="3">
    <location>
        <begin position="9"/>
        <end position="50"/>
    </location>
</feature>
<dbReference type="PANTHER" id="PTHR19848:SF8">
    <property type="entry name" value="F-BOX AND WD REPEAT DOMAIN CONTAINING 7"/>
    <property type="match status" value="1"/>
</dbReference>
<dbReference type="Pfam" id="PF12894">
    <property type="entry name" value="ANAPC4_WD40"/>
    <property type="match status" value="1"/>
</dbReference>
<dbReference type="EMBL" id="JASBNA010000016">
    <property type="protein sequence ID" value="KAK7686518.1"/>
    <property type="molecule type" value="Genomic_DNA"/>
</dbReference>
<dbReference type="Gene3D" id="2.130.10.10">
    <property type="entry name" value="YVTN repeat-like/Quinoprotein amine dehydrogenase"/>
    <property type="match status" value="2"/>
</dbReference>
<dbReference type="SMART" id="SM00320">
    <property type="entry name" value="WD40"/>
    <property type="match status" value="4"/>
</dbReference>
<dbReference type="AlphaFoldDB" id="A0AAW0FZK8"/>
<comment type="caution">
    <text evidence="5">The sequence shown here is derived from an EMBL/GenBank/DDBJ whole genome shotgun (WGS) entry which is preliminary data.</text>
</comment>
<dbReference type="InterPro" id="IPR001680">
    <property type="entry name" value="WD40_rpt"/>
</dbReference>
<accession>A0AAW0FZK8</accession>
<keyword evidence="6" id="KW-1185">Reference proteome</keyword>
<feature type="domain" description="Anaphase-promoting complex subunit 4-like WD40" evidence="4">
    <location>
        <begin position="96"/>
        <end position="145"/>
    </location>
</feature>
<reference evidence="5 6" key="1">
    <citation type="submission" date="2022-09" db="EMBL/GenBank/DDBJ databases">
        <authorList>
            <person name="Palmer J.M."/>
        </authorList>
    </citation>
    <scope>NUCLEOTIDE SEQUENCE [LARGE SCALE GENOMIC DNA]</scope>
    <source>
        <strain evidence="5 6">DSM 7382</strain>
    </source>
</reference>
<protein>
    <recommendedName>
        <fullName evidence="4">Anaphase-promoting complex subunit 4-like WD40 domain-containing protein</fullName>
    </recommendedName>
</protein>
<evidence type="ECO:0000256" key="3">
    <source>
        <dbReference type="PROSITE-ProRule" id="PRU00221"/>
    </source>
</evidence>
<proteinExistence type="predicted"/>
<dbReference type="InterPro" id="IPR015943">
    <property type="entry name" value="WD40/YVTN_repeat-like_dom_sf"/>
</dbReference>
<dbReference type="PANTHER" id="PTHR19848">
    <property type="entry name" value="WD40 REPEAT PROTEIN"/>
    <property type="match status" value="1"/>
</dbReference>
<evidence type="ECO:0000256" key="2">
    <source>
        <dbReference type="ARBA" id="ARBA00022737"/>
    </source>
</evidence>
<keyword evidence="1 3" id="KW-0853">WD repeat</keyword>
<dbReference type="Pfam" id="PF00400">
    <property type="entry name" value="WD40"/>
    <property type="match status" value="2"/>
</dbReference>